<sequence>MSVKAFRGEILHFIEDPALTSCQDKAQAEQSSHQYFEDGILLIENGKVKQLGSAEAMLADLEDAIAIEHIENGLIVPGFIDTHIHYPQTEMIGSYGEQLLQWLEDYTFPTEKKFADKAYASKISEFFLNQLLTNGTTTALVFGTVHAESVNAFFEVALAKNLRMIAGKVMMDRNAPDYLLDTAQSSYQQSKQLIEDWHGKGRLQYAITPRFAPTSSDEQLSLAGQLLKEHPSVYMQTHLSENLKEIEWVKSLNPDCENYLDVYKKHQLLGNRSVFAHGIHLCDAEYNDLAQSNSALSFCPTSNLFLGSGLFKLDVAQQHNIKVGLGTDIGAGTSFSLLETLKDAYKTQQLRGKKLDSLQSFYLATLGGARALDLEGTIGNFQVGCEADFIVLDYHATPLMKLRVEQCQTLAEKLFSFTILGDDRAVKGTYIQGELAKINHD</sequence>
<dbReference type="InterPro" id="IPR014311">
    <property type="entry name" value="Guanine_deaminase"/>
</dbReference>
<accession>A0A5C6QNB4</accession>
<dbReference type="GO" id="GO:0008270">
    <property type="term" value="F:zinc ion binding"/>
    <property type="evidence" value="ECO:0007669"/>
    <property type="project" value="UniProtKB-UniRule"/>
</dbReference>
<name>A0A5C6QNB4_9GAMM</name>
<dbReference type="Proteomes" id="UP000321917">
    <property type="component" value="Unassembled WGS sequence"/>
</dbReference>
<dbReference type="Gene3D" id="2.30.40.10">
    <property type="entry name" value="Urease, subunit C, domain 1"/>
    <property type="match status" value="1"/>
</dbReference>
<dbReference type="InterPro" id="IPR032466">
    <property type="entry name" value="Metal_Hydrolase"/>
</dbReference>
<evidence type="ECO:0000256" key="4">
    <source>
        <dbReference type="ARBA" id="ARBA00022723"/>
    </source>
</evidence>
<dbReference type="InterPro" id="IPR011059">
    <property type="entry name" value="Metal-dep_hydrolase_composite"/>
</dbReference>
<keyword evidence="5 8" id="KW-0378">Hydrolase</keyword>
<dbReference type="SUPFAM" id="SSF51556">
    <property type="entry name" value="Metallo-dependent hydrolases"/>
    <property type="match status" value="1"/>
</dbReference>
<comment type="pathway">
    <text evidence="1 8">Purine metabolism; guanine degradation; xanthine from guanine: step 1/1.</text>
</comment>
<evidence type="ECO:0000256" key="5">
    <source>
        <dbReference type="ARBA" id="ARBA00022801"/>
    </source>
</evidence>
<dbReference type="Gene3D" id="3.20.20.140">
    <property type="entry name" value="Metal-dependent hydrolases"/>
    <property type="match status" value="1"/>
</dbReference>
<reference evidence="11 13" key="1">
    <citation type="submission" date="2019-07" db="EMBL/GenBank/DDBJ databases">
        <title>Genomes of sea-ice associated Colwellia species.</title>
        <authorList>
            <person name="Bowman J.P."/>
        </authorList>
    </citation>
    <scope>NUCLEOTIDE SEQUENCE [LARGE SCALE GENOMIC DNA]</scope>
    <source>
        <strain evidence="10 12">ACAM 607</strain>
        <strain evidence="11 13">IC036</strain>
    </source>
</reference>
<dbReference type="GO" id="GO:0008892">
    <property type="term" value="F:guanine deaminase activity"/>
    <property type="evidence" value="ECO:0007669"/>
    <property type="project" value="UniProtKB-UniRule"/>
</dbReference>
<dbReference type="EMBL" id="VOLQ01000006">
    <property type="protein sequence ID" value="TWX70100.1"/>
    <property type="molecule type" value="Genomic_DNA"/>
</dbReference>
<dbReference type="InterPro" id="IPR051607">
    <property type="entry name" value="Metallo-dep_hydrolases"/>
</dbReference>
<dbReference type="PANTHER" id="PTHR11271">
    <property type="entry name" value="GUANINE DEAMINASE"/>
    <property type="match status" value="1"/>
</dbReference>
<evidence type="ECO:0000256" key="1">
    <source>
        <dbReference type="ARBA" id="ARBA00004984"/>
    </source>
</evidence>
<keyword evidence="4 8" id="KW-0479">Metal-binding</keyword>
<evidence type="ECO:0000256" key="7">
    <source>
        <dbReference type="NCBIfam" id="TIGR02967"/>
    </source>
</evidence>
<organism evidence="11 13">
    <name type="scientific">Colwellia hornerae</name>
    <dbReference type="NCBI Taxonomy" id="89402"/>
    <lineage>
        <taxon>Bacteria</taxon>
        <taxon>Pseudomonadati</taxon>
        <taxon>Pseudomonadota</taxon>
        <taxon>Gammaproteobacteria</taxon>
        <taxon>Alteromonadales</taxon>
        <taxon>Colwelliaceae</taxon>
        <taxon>Colwellia</taxon>
    </lineage>
</organism>
<dbReference type="NCBIfam" id="NF006679">
    <property type="entry name" value="PRK09228.1"/>
    <property type="match status" value="1"/>
</dbReference>
<dbReference type="AlphaFoldDB" id="A0A5C6QNB4"/>
<feature type="domain" description="Amidohydrolase-related" evidence="9">
    <location>
        <begin position="75"/>
        <end position="435"/>
    </location>
</feature>
<dbReference type="Pfam" id="PF01979">
    <property type="entry name" value="Amidohydro_1"/>
    <property type="match status" value="1"/>
</dbReference>
<keyword evidence="12" id="KW-1185">Reference proteome</keyword>
<dbReference type="PANTHER" id="PTHR11271:SF6">
    <property type="entry name" value="GUANINE DEAMINASE"/>
    <property type="match status" value="1"/>
</dbReference>
<dbReference type="SUPFAM" id="SSF51338">
    <property type="entry name" value="Composite domain of metallo-dependent hydrolases"/>
    <property type="match status" value="1"/>
</dbReference>
<comment type="catalytic activity">
    <reaction evidence="8">
        <text>guanine + H2O + H(+) = xanthine + NH4(+)</text>
        <dbReference type="Rhea" id="RHEA:14665"/>
        <dbReference type="ChEBI" id="CHEBI:15377"/>
        <dbReference type="ChEBI" id="CHEBI:15378"/>
        <dbReference type="ChEBI" id="CHEBI:16235"/>
        <dbReference type="ChEBI" id="CHEBI:17712"/>
        <dbReference type="ChEBI" id="CHEBI:28938"/>
        <dbReference type="EC" id="3.5.4.3"/>
    </reaction>
</comment>
<evidence type="ECO:0000313" key="12">
    <source>
        <dbReference type="Proteomes" id="UP000321525"/>
    </source>
</evidence>
<evidence type="ECO:0000313" key="13">
    <source>
        <dbReference type="Proteomes" id="UP000321917"/>
    </source>
</evidence>
<dbReference type="OrthoDB" id="9787621at2"/>
<comment type="similarity">
    <text evidence="2 8">Belongs to the metallo-dependent hydrolases superfamily. ATZ/TRZ family.</text>
</comment>
<dbReference type="GO" id="GO:0006147">
    <property type="term" value="P:guanine catabolic process"/>
    <property type="evidence" value="ECO:0007669"/>
    <property type="project" value="UniProtKB-UniRule"/>
</dbReference>
<dbReference type="UniPathway" id="UPA00603">
    <property type="reaction ID" value="UER00660"/>
</dbReference>
<evidence type="ECO:0000313" key="10">
    <source>
        <dbReference type="EMBL" id="TWX60344.1"/>
    </source>
</evidence>
<dbReference type="NCBIfam" id="TIGR02967">
    <property type="entry name" value="guan_deamin"/>
    <property type="match status" value="1"/>
</dbReference>
<dbReference type="RefSeq" id="WP_146799260.1">
    <property type="nucleotide sequence ID" value="NZ_VOLP01000010.1"/>
</dbReference>
<dbReference type="CDD" id="cd01303">
    <property type="entry name" value="GDEase"/>
    <property type="match status" value="1"/>
</dbReference>
<comment type="caution">
    <text evidence="11">The sequence shown here is derived from an EMBL/GenBank/DDBJ whole genome shotgun (WGS) entry which is preliminary data.</text>
</comment>
<proteinExistence type="inferred from homology"/>
<gene>
    <name evidence="11" type="primary">guaD</name>
    <name evidence="10" type="ORF">ESZ26_08220</name>
    <name evidence="11" type="ORF">ESZ27_04910</name>
</gene>
<evidence type="ECO:0000256" key="8">
    <source>
        <dbReference type="RuleBase" id="RU366009"/>
    </source>
</evidence>
<evidence type="ECO:0000313" key="11">
    <source>
        <dbReference type="EMBL" id="TWX70100.1"/>
    </source>
</evidence>
<dbReference type="GO" id="GO:0005829">
    <property type="term" value="C:cytosol"/>
    <property type="evidence" value="ECO:0007669"/>
    <property type="project" value="TreeGrafter"/>
</dbReference>
<evidence type="ECO:0000256" key="6">
    <source>
        <dbReference type="ARBA" id="ARBA00022833"/>
    </source>
</evidence>
<keyword evidence="6 8" id="KW-0862">Zinc</keyword>
<evidence type="ECO:0000259" key="9">
    <source>
        <dbReference type="Pfam" id="PF01979"/>
    </source>
</evidence>
<dbReference type="InterPro" id="IPR006680">
    <property type="entry name" value="Amidohydro-rel"/>
</dbReference>
<comment type="cofactor">
    <cofactor evidence="8">
        <name>Zn(2+)</name>
        <dbReference type="ChEBI" id="CHEBI:29105"/>
    </cofactor>
    <text evidence="8">Binds 1 zinc ion per subunit.</text>
</comment>
<dbReference type="EC" id="3.5.4.3" evidence="3 7"/>
<dbReference type="Proteomes" id="UP000321525">
    <property type="component" value="Unassembled WGS sequence"/>
</dbReference>
<comment type="function">
    <text evidence="8">Catalyzes the hydrolytic deamination of guanine, producing xanthine and ammonia.</text>
</comment>
<evidence type="ECO:0000256" key="2">
    <source>
        <dbReference type="ARBA" id="ARBA00006745"/>
    </source>
</evidence>
<evidence type="ECO:0000256" key="3">
    <source>
        <dbReference type="ARBA" id="ARBA00012781"/>
    </source>
</evidence>
<dbReference type="FunFam" id="3.20.20.140:FF:000022">
    <property type="entry name" value="Guanine deaminase"/>
    <property type="match status" value="1"/>
</dbReference>
<protein>
    <recommendedName>
        <fullName evidence="3 7">Guanine deaminase</fullName>
        <shortName evidence="8">Guanase</shortName>
        <ecNumber evidence="3 7">3.5.4.3</ecNumber>
    </recommendedName>
    <alternativeName>
        <fullName evidence="8">Guanine aminohydrolase</fullName>
    </alternativeName>
</protein>
<dbReference type="EMBL" id="VOLR01000009">
    <property type="protein sequence ID" value="TWX60344.1"/>
    <property type="molecule type" value="Genomic_DNA"/>
</dbReference>